<evidence type="ECO:0000313" key="5">
    <source>
        <dbReference type="Proteomes" id="UP001642483"/>
    </source>
</evidence>
<keyword evidence="1" id="KW-0833">Ubl conjugation pathway</keyword>
<name>A0ABP0GKX3_CLALP</name>
<dbReference type="Pfam" id="PF12937">
    <property type="entry name" value="F-box-like"/>
    <property type="match status" value="1"/>
</dbReference>
<feature type="region of interest" description="Disordered" evidence="2">
    <location>
        <begin position="212"/>
        <end position="253"/>
    </location>
</feature>
<dbReference type="PROSITE" id="PS50181">
    <property type="entry name" value="FBOX"/>
    <property type="match status" value="1"/>
</dbReference>
<proteinExistence type="predicted"/>
<dbReference type="InterPro" id="IPR039594">
    <property type="entry name" value="FBXO34/46"/>
</dbReference>
<organism evidence="4 5">
    <name type="scientific">Clavelina lepadiformis</name>
    <name type="common">Light-bulb sea squirt</name>
    <name type="synonym">Ascidia lepadiformis</name>
    <dbReference type="NCBI Taxonomy" id="159417"/>
    <lineage>
        <taxon>Eukaryota</taxon>
        <taxon>Metazoa</taxon>
        <taxon>Chordata</taxon>
        <taxon>Tunicata</taxon>
        <taxon>Ascidiacea</taxon>
        <taxon>Aplousobranchia</taxon>
        <taxon>Clavelinidae</taxon>
        <taxon>Clavelina</taxon>
    </lineage>
</organism>
<feature type="domain" description="F-box" evidence="3">
    <location>
        <begin position="311"/>
        <end position="363"/>
    </location>
</feature>
<sequence length="428" mass="48365">MMVHHSTSGMLFEINEFQLVHALITQHLKGLAETPNTVSVDENDNNVSIDPLKPETSLISTICHTFNSFESSSGKRIFPKSIKDFLSQIRNSENDRSPSTSNKVTSNVEKYVVAPQNQSCVVRYASVLRSSSVQEKVTRNVSKKTSKKVASNVQTKVQQFEKQACSATPSMLSEAVCTKCSAVQVSPQASKPSSNCVVEMCPGGTYYKPVNQHTSSTLPSTPTSSQPSKSLAAASKESPKTSPTVGRSLKRVPSEKFQKMRRKIQKLMSSKRDRDTSEERVVRPVLDELAYLQSIRIPTLAQKREDYESWPCFMLQLPDHVLCQIFSMLDTRTLASIKCTCYDFNFIINNFDIRATDSCWTKEHDYFDDPCKQCRRLFAPGDMSMCRYHPKRYYSDIPYGRSYWMCCFQSSRSAPGCMTGLHDNNWRS</sequence>
<comment type="caution">
    <text evidence="4">The sequence shown here is derived from an EMBL/GenBank/DDBJ whole genome shotgun (WGS) entry which is preliminary data.</text>
</comment>
<evidence type="ECO:0000256" key="2">
    <source>
        <dbReference type="SAM" id="MobiDB-lite"/>
    </source>
</evidence>
<dbReference type="InterPro" id="IPR001810">
    <property type="entry name" value="F-box_dom"/>
</dbReference>
<accession>A0ABP0GKX3</accession>
<dbReference type="PANTHER" id="PTHR16271">
    <property type="entry name" value="F-BOX ONLY PROTEIN 34/46 FAMILY MEMBER"/>
    <property type="match status" value="1"/>
</dbReference>
<evidence type="ECO:0000259" key="3">
    <source>
        <dbReference type="PROSITE" id="PS50181"/>
    </source>
</evidence>
<protein>
    <recommendedName>
        <fullName evidence="3">F-box domain-containing protein</fullName>
    </recommendedName>
</protein>
<dbReference type="Gene3D" id="1.20.1280.50">
    <property type="match status" value="1"/>
</dbReference>
<dbReference type="SMART" id="SM00256">
    <property type="entry name" value="FBOX"/>
    <property type="match status" value="1"/>
</dbReference>
<keyword evidence="5" id="KW-1185">Reference proteome</keyword>
<gene>
    <name evidence="4" type="ORF">CVLEPA_LOCUS25676</name>
</gene>
<feature type="compositionally biased region" description="Low complexity" evidence="2">
    <location>
        <begin position="214"/>
        <end position="230"/>
    </location>
</feature>
<dbReference type="PANTHER" id="PTHR16271:SF10">
    <property type="entry name" value="F-BOX ONLY PROTEIN 46"/>
    <property type="match status" value="1"/>
</dbReference>
<dbReference type="EMBL" id="CAWYQH010000130">
    <property type="protein sequence ID" value="CAK8692408.1"/>
    <property type="molecule type" value="Genomic_DNA"/>
</dbReference>
<reference evidence="4 5" key="1">
    <citation type="submission" date="2024-02" db="EMBL/GenBank/DDBJ databases">
        <authorList>
            <person name="Daric V."/>
            <person name="Darras S."/>
        </authorList>
    </citation>
    <scope>NUCLEOTIDE SEQUENCE [LARGE SCALE GENOMIC DNA]</scope>
</reference>
<evidence type="ECO:0000256" key="1">
    <source>
        <dbReference type="ARBA" id="ARBA00022786"/>
    </source>
</evidence>
<dbReference type="Proteomes" id="UP001642483">
    <property type="component" value="Unassembled WGS sequence"/>
</dbReference>
<dbReference type="SUPFAM" id="SSF81383">
    <property type="entry name" value="F-box domain"/>
    <property type="match status" value="1"/>
</dbReference>
<dbReference type="InterPro" id="IPR036047">
    <property type="entry name" value="F-box-like_dom_sf"/>
</dbReference>
<evidence type="ECO:0000313" key="4">
    <source>
        <dbReference type="EMBL" id="CAK8692408.1"/>
    </source>
</evidence>